<accession>A0A5C6RJ32</accession>
<evidence type="ECO:0000256" key="1">
    <source>
        <dbReference type="SAM" id="MobiDB-lite"/>
    </source>
</evidence>
<gene>
    <name evidence="2" type="ORF">FRY97_15265</name>
</gene>
<proteinExistence type="predicted"/>
<dbReference type="OrthoDB" id="1494283at2"/>
<keyword evidence="3" id="KW-1185">Reference proteome</keyword>
<reference evidence="2 3" key="1">
    <citation type="submission" date="2019-08" db="EMBL/GenBank/DDBJ databases">
        <title>Genome of Phaeodactylibacter luteus.</title>
        <authorList>
            <person name="Bowman J.P."/>
        </authorList>
    </citation>
    <scope>NUCLEOTIDE SEQUENCE [LARGE SCALE GENOMIC DNA]</scope>
    <source>
        <strain evidence="2 3">KCTC 42180</strain>
    </source>
</reference>
<sequence length="181" mass="20004">MKKWILSLGVLLVLGSCKTDSGNNGEAAAGAAGATAPTTTPAQSMNGAFQPPTPPEDSKLVQTLTKDYWVFEFYVVDDRAQRRANKGRWVKFMADGTFESGQWQQKTGYGSWRISENASEITLSFDNIDDRQDEQWEIQGVNQSMDTMTWAGIPKTKTEGAIIKVISLLTMPTKKQFGVED</sequence>
<evidence type="ECO:0000313" key="3">
    <source>
        <dbReference type="Proteomes" id="UP000321580"/>
    </source>
</evidence>
<dbReference type="EMBL" id="VOOR01000034">
    <property type="protein sequence ID" value="TXB62207.1"/>
    <property type="molecule type" value="Genomic_DNA"/>
</dbReference>
<evidence type="ECO:0008006" key="4">
    <source>
        <dbReference type="Google" id="ProtNLM"/>
    </source>
</evidence>
<feature type="region of interest" description="Disordered" evidence="1">
    <location>
        <begin position="23"/>
        <end position="58"/>
    </location>
</feature>
<organism evidence="2 3">
    <name type="scientific">Phaeodactylibacter luteus</name>
    <dbReference type="NCBI Taxonomy" id="1564516"/>
    <lineage>
        <taxon>Bacteria</taxon>
        <taxon>Pseudomonadati</taxon>
        <taxon>Bacteroidota</taxon>
        <taxon>Saprospiria</taxon>
        <taxon>Saprospirales</taxon>
        <taxon>Haliscomenobacteraceae</taxon>
        <taxon>Phaeodactylibacter</taxon>
    </lineage>
</organism>
<name>A0A5C6RJ32_9BACT</name>
<comment type="caution">
    <text evidence="2">The sequence shown here is derived from an EMBL/GenBank/DDBJ whole genome shotgun (WGS) entry which is preliminary data.</text>
</comment>
<evidence type="ECO:0000313" key="2">
    <source>
        <dbReference type="EMBL" id="TXB62207.1"/>
    </source>
</evidence>
<dbReference type="RefSeq" id="WP_147168424.1">
    <property type="nucleotide sequence ID" value="NZ_VOOR01000034.1"/>
</dbReference>
<dbReference type="Proteomes" id="UP000321580">
    <property type="component" value="Unassembled WGS sequence"/>
</dbReference>
<protein>
    <recommendedName>
        <fullName evidence="4">Lipoprotein</fullName>
    </recommendedName>
</protein>
<dbReference type="PROSITE" id="PS51257">
    <property type="entry name" value="PROKAR_LIPOPROTEIN"/>
    <property type="match status" value="1"/>
</dbReference>
<feature type="compositionally biased region" description="Low complexity" evidence="1">
    <location>
        <begin position="27"/>
        <end position="42"/>
    </location>
</feature>
<dbReference type="AlphaFoldDB" id="A0A5C6RJ32"/>